<feature type="coiled-coil region" evidence="1">
    <location>
        <begin position="21"/>
        <end position="62"/>
    </location>
</feature>
<keyword evidence="1" id="KW-0175">Coiled coil</keyword>
<dbReference type="OrthoDB" id="6775595at2759"/>
<gene>
    <name evidence="2" type="ORF">CEUTPL_LOCUS13811</name>
</gene>
<evidence type="ECO:0000256" key="1">
    <source>
        <dbReference type="SAM" id="Coils"/>
    </source>
</evidence>
<dbReference type="AlphaFoldDB" id="A0A9N9MYH7"/>
<protein>
    <submittedName>
        <fullName evidence="2">Uncharacterized protein</fullName>
    </submittedName>
</protein>
<dbReference type="Proteomes" id="UP001152799">
    <property type="component" value="Chromosome 9"/>
</dbReference>
<dbReference type="EMBL" id="OU892285">
    <property type="protein sequence ID" value="CAG9773420.1"/>
    <property type="molecule type" value="Genomic_DNA"/>
</dbReference>
<proteinExistence type="predicted"/>
<keyword evidence="3" id="KW-1185">Reference proteome</keyword>
<evidence type="ECO:0000313" key="3">
    <source>
        <dbReference type="Proteomes" id="UP001152799"/>
    </source>
</evidence>
<sequence>MIHIEQQKIYCSNTCFQLGTNDRDSQTLQKLETENVDLKCNLELLKRQIEKTKRRSVAFEDEVFDMEAYYKAELQKYKALTIELQQKLRGYCDSPVCSKSSSTKCDVSTQTIHFLKSIESQTVISDTNTNDVVGDYFASESDIGERATIATQTSTCFKDAATVTYVNDDTLNEALLLHSLLRIQVPKSTQTDRADLALAVEEPDVTSYGPQHSSTPISSPALVPAFATCAATRQDICPKTQIKKKILICGDASARNYSSTLAELFHGSLYDTFGYVGSQSNVAGLIRALFSLSSGHSVNDTVALCLDLNKTFIGYSSLKKLLAIGISFLILYTLLKILSDRSSSSNEHNEEKKMRKRAAIFKAKNVTRIMRFSETWLQNQELAKWLSRRKSIVDNKDMAYCKPINKKSRNILQQYTNNVSQKLAKNKQVVEDQRKPQLFSASQQQRKVVPSQCYTNINKNTAEAVQDKNLPSSQIMNFEEDTESTYEDVEQSDADEQINLYVDNQTMILQNQKTMTEQICRQLSSDKDKASTNETDKASTIKEATLDPLPINSLVNLKLLDEIYMEKLRYKKCQQRPNNLTYKKIKENAGGITEEAGEYDASVGENETVEEDEVAIEENEVANDEEALQSLIGTGGGPPTSKALTDLERQLLELISSINLGDPDVMDTLNITKSSSNVDEDFTTFHETETPQKYLENLNGLEHLEHEKRRILETILETPRKKKRQGIQTAFYQMHVEVMPRHKKPHWNQKNWKLLVYLK</sequence>
<evidence type="ECO:0000313" key="2">
    <source>
        <dbReference type="EMBL" id="CAG9773420.1"/>
    </source>
</evidence>
<accession>A0A9N9MYH7</accession>
<name>A0A9N9MYH7_9CUCU</name>
<organism evidence="2 3">
    <name type="scientific">Ceutorhynchus assimilis</name>
    <name type="common">cabbage seed weevil</name>
    <dbReference type="NCBI Taxonomy" id="467358"/>
    <lineage>
        <taxon>Eukaryota</taxon>
        <taxon>Metazoa</taxon>
        <taxon>Ecdysozoa</taxon>
        <taxon>Arthropoda</taxon>
        <taxon>Hexapoda</taxon>
        <taxon>Insecta</taxon>
        <taxon>Pterygota</taxon>
        <taxon>Neoptera</taxon>
        <taxon>Endopterygota</taxon>
        <taxon>Coleoptera</taxon>
        <taxon>Polyphaga</taxon>
        <taxon>Cucujiformia</taxon>
        <taxon>Curculionidae</taxon>
        <taxon>Ceutorhynchinae</taxon>
        <taxon>Ceutorhynchus</taxon>
    </lineage>
</organism>
<reference evidence="2" key="1">
    <citation type="submission" date="2022-01" db="EMBL/GenBank/DDBJ databases">
        <authorList>
            <person name="King R."/>
        </authorList>
    </citation>
    <scope>NUCLEOTIDE SEQUENCE</scope>
</reference>